<feature type="domain" description="Gamma-glutamylcyclotransferase AIG2-like" evidence="5">
    <location>
        <begin position="103"/>
        <end position="215"/>
    </location>
</feature>
<evidence type="ECO:0000256" key="4">
    <source>
        <dbReference type="SAM" id="MobiDB-lite"/>
    </source>
</evidence>
<dbReference type="InterPro" id="IPR009288">
    <property type="entry name" value="AIG2-like_dom"/>
</dbReference>
<dbReference type="InterPro" id="IPR036568">
    <property type="entry name" value="GGCT-like_sf"/>
</dbReference>
<dbReference type="InterPro" id="IPR045038">
    <property type="entry name" value="AIG2-like"/>
</dbReference>
<dbReference type="SUPFAM" id="SSF110857">
    <property type="entry name" value="Gamma-glutamyl cyclotransferase-like"/>
    <property type="match status" value="1"/>
</dbReference>
<dbReference type="Proteomes" id="UP000799757">
    <property type="component" value="Unassembled WGS sequence"/>
</dbReference>
<dbReference type="GO" id="GO:0016740">
    <property type="term" value="F:transferase activity"/>
    <property type="evidence" value="ECO:0007669"/>
    <property type="project" value="UniProtKB-KW"/>
</dbReference>
<accession>A0A6A6XFY5</accession>
<comment type="similarity">
    <text evidence="1">Belongs to the gamma-glutamylcyclotransferase family.</text>
</comment>
<dbReference type="OrthoDB" id="3262926at2759"/>
<name>A0A6A6XFY5_9PLEO</name>
<protein>
    <recommendedName>
        <fullName evidence="3">Putative gamma-glutamylcyclotransferase</fullName>
    </recommendedName>
</protein>
<dbReference type="PANTHER" id="PTHR31544:SF4">
    <property type="entry name" value="GAMMA-GLUTAMYLCYCLOTRANSFERASE-RELATED"/>
    <property type="match status" value="1"/>
</dbReference>
<evidence type="ECO:0000313" key="6">
    <source>
        <dbReference type="EMBL" id="KAF2794815.1"/>
    </source>
</evidence>
<dbReference type="PANTHER" id="PTHR31544">
    <property type="entry name" value="AIG2-LIKE PROTEIN D"/>
    <property type="match status" value="1"/>
</dbReference>
<gene>
    <name evidence="6" type="ORF">K505DRAFT_324520</name>
</gene>
<feature type="compositionally biased region" description="Pro residues" evidence="4">
    <location>
        <begin position="38"/>
        <end position="48"/>
    </location>
</feature>
<evidence type="ECO:0000256" key="3">
    <source>
        <dbReference type="ARBA" id="ARBA00030602"/>
    </source>
</evidence>
<reference evidence="6" key="1">
    <citation type="journal article" date="2020" name="Stud. Mycol.">
        <title>101 Dothideomycetes genomes: a test case for predicting lifestyles and emergence of pathogens.</title>
        <authorList>
            <person name="Haridas S."/>
            <person name="Albert R."/>
            <person name="Binder M."/>
            <person name="Bloem J."/>
            <person name="Labutti K."/>
            <person name="Salamov A."/>
            <person name="Andreopoulos B."/>
            <person name="Baker S."/>
            <person name="Barry K."/>
            <person name="Bills G."/>
            <person name="Bluhm B."/>
            <person name="Cannon C."/>
            <person name="Castanera R."/>
            <person name="Culley D."/>
            <person name="Daum C."/>
            <person name="Ezra D."/>
            <person name="Gonzalez J."/>
            <person name="Henrissat B."/>
            <person name="Kuo A."/>
            <person name="Liang C."/>
            <person name="Lipzen A."/>
            <person name="Lutzoni F."/>
            <person name="Magnuson J."/>
            <person name="Mondo S."/>
            <person name="Nolan M."/>
            <person name="Ohm R."/>
            <person name="Pangilinan J."/>
            <person name="Park H.-J."/>
            <person name="Ramirez L."/>
            <person name="Alfaro M."/>
            <person name="Sun H."/>
            <person name="Tritt A."/>
            <person name="Yoshinaga Y."/>
            <person name="Zwiers L.-H."/>
            <person name="Turgeon B."/>
            <person name="Goodwin S."/>
            <person name="Spatafora J."/>
            <person name="Crous P."/>
            <person name="Grigoriev I."/>
        </authorList>
    </citation>
    <scope>NUCLEOTIDE SEQUENCE</scope>
    <source>
        <strain evidence="6">CBS 109.77</strain>
    </source>
</reference>
<dbReference type="AlphaFoldDB" id="A0A6A6XFY5"/>
<dbReference type="EMBL" id="MU001879">
    <property type="protein sequence ID" value="KAF2794815.1"/>
    <property type="molecule type" value="Genomic_DNA"/>
</dbReference>
<evidence type="ECO:0000256" key="1">
    <source>
        <dbReference type="ARBA" id="ARBA00008861"/>
    </source>
</evidence>
<dbReference type="InterPro" id="IPR013024">
    <property type="entry name" value="GGCT-like"/>
</dbReference>
<keyword evidence="2" id="KW-0808">Transferase</keyword>
<dbReference type="CDD" id="cd06661">
    <property type="entry name" value="GGCT_like"/>
    <property type="match status" value="1"/>
</dbReference>
<organism evidence="6 7">
    <name type="scientific">Melanomma pulvis-pyrius CBS 109.77</name>
    <dbReference type="NCBI Taxonomy" id="1314802"/>
    <lineage>
        <taxon>Eukaryota</taxon>
        <taxon>Fungi</taxon>
        <taxon>Dikarya</taxon>
        <taxon>Ascomycota</taxon>
        <taxon>Pezizomycotina</taxon>
        <taxon>Dothideomycetes</taxon>
        <taxon>Pleosporomycetidae</taxon>
        <taxon>Pleosporales</taxon>
        <taxon>Melanommataceae</taxon>
        <taxon>Melanomma</taxon>
    </lineage>
</organism>
<evidence type="ECO:0000259" key="5">
    <source>
        <dbReference type="Pfam" id="PF06094"/>
    </source>
</evidence>
<evidence type="ECO:0000313" key="7">
    <source>
        <dbReference type="Proteomes" id="UP000799757"/>
    </source>
</evidence>
<sequence>MPQTSSNHDHGSAPNHGTLWNHAHTALTPNPIVSQSVIPPPPPLPPASRPRNLKLPSPILHRPGQPSNFGYEPVDKDTVKRPRTSLAGEKTKHCAPPLVPCHMFFYGSLMDLDVLQAITGLPEAPSVKKGTITGFAIRMWGTYPALVPCSTGKVNGTVWEVASGAHFRRLADYETSAYTWCECSVVLEDGESLPNCRTFCWAGDVDSRDLEEGEFDFERYQKYFKPSVLCRGTPS</sequence>
<evidence type="ECO:0000256" key="2">
    <source>
        <dbReference type="ARBA" id="ARBA00022679"/>
    </source>
</evidence>
<keyword evidence="7" id="KW-1185">Reference proteome</keyword>
<proteinExistence type="inferred from homology"/>
<dbReference type="Pfam" id="PF06094">
    <property type="entry name" value="GGACT"/>
    <property type="match status" value="1"/>
</dbReference>
<dbReference type="Gene3D" id="3.10.490.10">
    <property type="entry name" value="Gamma-glutamyl cyclotransferase-like"/>
    <property type="match status" value="1"/>
</dbReference>
<feature type="region of interest" description="Disordered" evidence="4">
    <location>
        <begin position="1"/>
        <end position="90"/>
    </location>
</feature>